<evidence type="ECO:0000256" key="4">
    <source>
        <dbReference type="ARBA" id="ARBA00017099"/>
    </source>
</evidence>
<dbReference type="GO" id="GO:0005829">
    <property type="term" value="C:cytosol"/>
    <property type="evidence" value="ECO:0007669"/>
    <property type="project" value="TreeGrafter"/>
</dbReference>
<keyword evidence="9" id="KW-1185">Reference proteome</keyword>
<evidence type="ECO:0000256" key="2">
    <source>
        <dbReference type="ARBA" id="ARBA00010944"/>
    </source>
</evidence>
<dbReference type="GO" id="GO:0009243">
    <property type="term" value="P:O antigen biosynthetic process"/>
    <property type="evidence" value="ECO:0007669"/>
    <property type="project" value="UniProtKB-UniPathway"/>
</dbReference>
<dbReference type="InterPro" id="IPR036291">
    <property type="entry name" value="NAD(P)-bd_dom_sf"/>
</dbReference>
<evidence type="ECO:0000256" key="5">
    <source>
        <dbReference type="ARBA" id="ARBA00048200"/>
    </source>
</evidence>
<comment type="pathway">
    <text evidence="1 6">Carbohydrate biosynthesis; dTDP-L-rhamnose biosynthesis.</text>
</comment>
<evidence type="ECO:0000313" key="8">
    <source>
        <dbReference type="EMBL" id="SFC24294.1"/>
    </source>
</evidence>
<dbReference type="GO" id="GO:0019305">
    <property type="term" value="P:dTDP-rhamnose biosynthetic process"/>
    <property type="evidence" value="ECO:0007669"/>
    <property type="project" value="UniProtKB-UniPathway"/>
</dbReference>
<dbReference type="SUPFAM" id="SSF51735">
    <property type="entry name" value="NAD(P)-binding Rossmann-fold domains"/>
    <property type="match status" value="1"/>
</dbReference>
<dbReference type="OrthoDB" id="9803892at2"/>
<dbReference type="Gene3D" id="3.90.25.10">
    <property type="entry name" value="UDP-galactose 4-epimerase, domain 1"/>
    <property type="match status" value="1"/>
</dbReference>
<dbReference type="Proteomes" id="UP000199046">
    <property type="component" value="Unassembled WGS sequence"/>
</dbReference>
<feature type="domain" description="RmlD-like substrate binding" evidence="7">
    <location>
        <begin position="64"/>
        <end position="279"/>
    </location>
</feature>
<dbReference type="EMBL" id="FOLY01000002">
    <property type="protein sequence ID" value="SFC24294.1"/>
    <property type="molecule type" value="Genomic_DNA"/>
</dbReference>
<accession>A0A1I1HJZ7</accession>
<keyword evidence="6" id="KW-0521">NADP</keyword>
<dbReference type="PANTHER" id="PTHR10491:SF4">
    <property type="entry name" value="METHIONINE ADENOSYLTRANSFERASE 2 SUBUNIT BETA"/>
    <property type="match status" value="1"/>
</dbReference>
<reference evidence="9" key="1">
    <citation type="submission" date="2016-10" db="EMBL/GenBank/DDBJ databases">
        <authorList>
            <person name="Varghese N."/>
            <person name="Submissions S."/>
        </authorList>
    </citation>
    <scope>NUCLEOTIDE SEQUENCE [LARGE SCALE GENOMIC DNA]</scope>
    <source>
        <strain evidence="9">DSM 23439</strain>
    </source>
</reference>
<comment type="similarity">
    <text evidence="2 6">Belongs to the dTDP-4-dehydrorhamnose reductase family.</text>
</comment>
<dbReference type="InterPro" id="IPR029903">
    <property type="entry name" value="RmlD-like-bd"/>
</dbReference>
<comment type="function">
    <text evidence="6">Catalyzes the reduction of dTDP-6-deoxy-L-lyxo-4-hexulose to yield dTDP-L-rhamnose.</text>
</comment>
<evidence type="ECO:0000313" key="9">
    <source>
        <dbReference type="Proteomes" id="UP000199046"/>
    </source>
</evidence>
<organism evidence="8 9">
    <name type="scientific">Kushneria avicenniae</name>
    <dbReference type="NCBI Taxonomy" id="402385"/>
    <lineage>
        <taxon>Bacteria</taxon>
        <taxon>Pseudomonadati</taxon>
        <taxon>Pseudomonadota</taxon>
        <taxon>Gammaproteobacteria</taxon>
        <taxon>Oceanospirillales</taxon>
        <taxon>Halomonadaceae</taxon>
        <taxon>Kushneria</taxon>
    </lineage>
</organism>
<comment type="cofactor">
    <cofactor evidence="6">
        <name>Mg(2+)</name>
        <dbReference type="ChEBI" id="CHEBI:18420"/>
    </cofactor>
    <text evidence="6">Binds 1 Mg(2+) ion per monomer.</text>
</comment>
<dbReference type="Gene3D" id="3.40.50.720">
    <property type="entry name" value="NAD(P)-binding Rossmann-like Domain"/>
    <property type="match status" value="1"/>
</dbReference>
<protein>
    <recommendedName>
        <fullName evidence="4 6">dTDP-4-dehydrorhamnose reductase</fullName>
        <ecNumber evidence="3 6">1.1.1.133</ecNumber>
    </recommendedName>
</protein>
<dbReference type="Pfam" id="PF04321">
    <property type="entry name" value="RmlD_sub_bind"/>
    <property type="match status" value="1"/>
</dbReference>
<dbReference type="GO" id="GO:0008831">
    <property type="term" value="F:dTDP-4-dehydrorhamnose reductase activity"/>
    <property type="evidence" value="ECO:0007669"/>
    <property type="project" value="UniProtKB-EC"/>
</dbReference>
<dbReference type="UniPathway" id="UPA00281"/>
<comment type="catalytic activity">
    <reaction evidence="5 6">
        <text>dTDP-beta-L-rhamnose + NADP(+) = dTDP-4-dehydro-beta-L-rhamnose + NADPH + H(+)</text>
        <dbReference type="Rhea" id="RHEA:21796"/>
        <dbReference type="ChEBI" id="CHEBI:15378"/>
        <dbReference type="ChEBI" id="CHEBI:57510"/>
        <dbReference type="ChEBI" id="CHEBI:57783"/>
        <dbReference type="ChEBI" id="CHEBI:58349"/>
        <dbReference type="ChEBI" id="CHEBI:62830"/>
        <dbReference type="EC" id="1.1.1.133"/>
    </reaction>
</comment>
<dbReference type="AlphaFoldDB" id="A0A1I1HJZ7"/>
<proteinExistence type="inferred from homology"/>
<dbReference type="InterPro" id="IPR005913">
    <property type="entry name" value="dTDP_dehydrorham_reduct"/>
</dbReference>
<sequence length="292" mass="32778">MKLLLLDADHCLSRALIDEGALRSDVELISERARHCGSSQLASWAPDAVIVPPMLSPVGVDYAEMAAHVDQVETVLEACCACDVPLVWFVSDQVFDDGADLPIEESALPAPRNEGLQRLLETGNRIRERLNEHFVVRTGPLMALDGQEAWLARILETMIEGRVLRAAEDEIVCPTPVQAVSRAVIGMLAQQFSGANAWGTYHLAGVEPVSLYTFHGVVRHQLEIQLARRHIDMMPGEVQPLHHHHDQPLRRVLNCRQMLETFGVHQKPWRLALDAMLEQWCRARFDKEETEP</sequence>
<evidence type="ECO:0000256" key="6">
    <source>
        <dbReference type="RuleBase" id="RU364082"/>
    </source>
</evidence>
<name>A0A1I1HJZ7_9GAMM</name>
<evidence type="ECO:0000256" key="3">
    <source>
        <dbReference type="ARBA" id="ARBA00012929"/>
    </source>
</evidence>
<dbReference type="RefSeq" id="WP_090130932.1">
    <property type="nucleotide sequence ID" value="NZ_FOLY01000002.1"/>
</dbReference>
<keyword evidence="6" id="KW-0560">Oxidoreductase</keyword>
<evidence type="ECO:0000256" key="1">
    <source>
        <dbReference type="ARBA" id="ARBA00004781"/>
    </source>
</evidence>
<gene>
    <name evidence="8" type="ORF">SAMN05421848_0729</name>
</gene>
<dbReference type="UniPathway" id="UPA00124"/>
<dbReference type="EC" id="1.1.1.133" evidence="3 6"/>
<evidence type="ECO:0000259" key="7">
    <source>
        <dbReference type="Pfam" id="PF04321"/>
    </source>
</evidence>
<dbReference type="PANTHER" id="PTHR10491">
    <property type="entry name" value="DTDP-4-DEHYDRORHAMNOSE REDUCTASE"/>
    <property type="match status" value="1"/>
</dbReference>
<dbReference type="STRING" id="402385.SAMN05421848_0729"/>